<evidence type="ECO:0000256" key="2">
    <source>
        <dbReference type="SAM" id="SignalP"/>
    </source>
</evidence>
<evidence type="ECO:0000313" key="3">
    <source>
        <dbReference type="EMBL" id="TNN49529.1"/>
    </source>
</evidence>
<feature type="region of interest" description="Disordered" evidence="1">
    <location>
        <begin position="182"/>
        <end position="203"/>
    </location>
</feature>
<evidence type="ECO:0008006" key="5">
    <source>
        <dbReference type="Google" id="ProtNLM"/>
    </source>
</evidence>
<reference evidence="3 4" key="1">
    <citation type="submission" date="2019-03" db="EMBL/GenBank/DDBJ databases">
        <title>First draft genome of Liparis tanakae, snailfish: a comprehensive survey of snailfish specific genes.</title>
        <authorList>
            <person name="Kim W."/>
            <person name="Song I."/>
            <person name="Jeong J.-H."/>
            <person name="Kim D."/>
            <person name="Kim S."/>
            <person name="Ryu S."/>
            <person name="Song J.Y."/>
            <person name="Lee S.K."/>
        </authorList>
    </citation>
    <scope>NUCLEOTIDE SEQUENCE [LARGE SCALE GENOMIC DNA]</scope>
    <source>
        <tissue evidence="3">Muscle</tissue>
    </source>
</reference>
<accession>A0A4Z2G7Q1</accession>
<keyword evidence="2" id="KW-0732">Signal</keyword>
<sequence length="203" mass="22222">MATVLLLAIFLHLATVPKVPCPRTDSTRRGSRCLTAQRIPHSLYSSVYSVETPRLHSGQEDSGSRSFCTQRYHALVSTLTVAWSLRSTTLIVINNNNTIIIIIIIIIVPVQTAPLGSHLGSPTSSNESAEHCGAGLGIHKAKTIQVADCEKRHNLTTGQSLLLPTVDPHCPVVCEEVSVTRHHSQHHDEQQRSHCDFTGKSRV</sequence>
<proteinExistence type="predicted"/>
<dbReference type="AlphaFoldDB" id="A0A4Z2G7Q1"/>
<dbReference type="Proteomes" id="UP000314294">
    <property type="component" value="Unassembled WGS sequence"/>
</dbReference>
<feature type="signal peptide" evidence="2">
    <location>
        <begin position="1"/>
        <end position="21"/>
    </location>
</feature>
<organism evidence="3 4">
    <name type="scientific">Liparis tanakae</name>
    <name type="common">Tanaka's snailfish</name>
    <dbReference type="NCBI Taxonomy" id="230148"/>
    <lineage>
        <taxon>Eukaryota</taxon>
        <taxon>Metazoa</taxon>
        <taxon>Chordata</taxon>
        <taxon>Craniata</taxon>
        <taxon>Vertebrata</taxon>
        <taxon>Euteleostomi</taxon>
        <taxon>Actinopterygii</taxon>
        <taxon>Neopterygii</taxon>
        <taxon>Teleostei</taxon>
        <taxon>Neoteleostei</taxon>
        <taxon>Acanthomorphata</taxon>
        <taxon>Eupercaria</taxon>
        <taxon>Perciformes</taxon>
        <taxon>Cottioidei</taxon>
        <taxon>Cottales</taxon>
        <taxon>Liparidae</taxon>
        <taxon>Liparis</taxon>
    </lineage>
</organism>
<evidence type="ECO:0000256" key="1">
    <source>
        <dbReference type="SAM" id="MobiDB-lite"/>
    </source>
</evidence>
<name>A0A4Z2G7Q1_9TELE</name>
<feature type="compositionally biased region" description="Basic and acidic residues" evidence="1">
    <location>
        <begin position="186"/>
        <end position="203"/>
    </location>
</feature>
<protein>
    <recommendedName>
        <fullName evidence="5">Secreted protein</fullName>
    </recommendedName>
</protein>
<keyword evidence="4" id="KW-1185">Reference proteome</keyword>
<dbReference type="EMBL" id="SRLO01000652">
    <property type="protein sequence ID" value="TNN49529.1"/>
    <property type="molecule type" value="Genomic_DNA"/>
</dbReference>
<evidence type="ECO:0000313" key="4">
    <source>
        <dbReference type="Proteomes" id="UP000314294"/>
    </source>
</evidence>
<comment type="caution">
    <text evidence="3">The sequence shown here is derived from an EMBL/GenBank/DDBJ whole genome shotgun (WGS) entry which is preliminary data.</text>
</comment>
<gene>
    <name evidence="3" type="ORF">EYF80_040260</name>
</gene>
<feature type="chain" id="PRO_5021470556" description="Secreted protein" evidence="2">
    <location>
        <begin position="22"/>
        <end position="203"/>
    </location>
</feature>